<keyword evidence="2" id="KW-1185">Reference proteome</keyword>
<proteinExistence type="predicted"/>
<reference evidence="1 2" key="1">
    <citation type="journal article" date="2019" name="Genome Biol. Evol.">
        <title>Insights into the evolution of the New World diploid cottons (Gossypium, subgenus Houzingenia) based on genome sequencing.</title>
        <authorList>
            <person name="Grover C.E."/>
            <person name="Arick M.A. 2nd"/>
            <person name="Thrash A."/>
            <person name="Conover J.L."/>
            <person name="Sanders W.S."/>
            <person name="Peterson D.G."/>
            <person name="Frelichowski J.E."/>
            <person name="Scheffler J.A."/>
            <person name="Scheffler B.E."/>
            <person name="Wendel J.F."/>
        </authorList>
    </citation>
    <scope>NUCLEOTIDE SEQUENCE [LARGE SCALE GENOMIC DNA]</scope>
    <source>
        <strain evidence="1">5</strain>
        <tissue evidence="1">Leaf</tissue>
    </source>
</reference>
<sequence length="161" mass="17577">MMPSSPSFLGSNNANDADGCTIIRIIKNAQFVGPSYKRINSFLLSVGGKNQTDLHSKSYRDMEIPNRLVGQRPTTAAFPILTNQFANYEFGLMGGFVPMATARIDNFTIGFGGLLPSFFNLHFYGFPDAIVYGTTSGFSHAFNIVHSGHAQGFPQPMTRGQ</sequence>
<dbReference type="UniPathway" id="UPA00143"/>
<dbReference type="Proteomes" id="UP000593579">
    <property type="component" value="Unassembled WGS sequence"/>
</dbReference>
<comment type="caution">
    <text evidence="1">The sequence shown here is derived from an EMBL/GenBank/DDBJ whole genome shotgun (WGS) entry which is preliminary data.</text>
</comment>
<organism evidence="1 2">
    <name type="scientific">Gossypium gossypioides</name>
    <name type="common">Mexican cotton</name>
    <name type="synonym">Selera gossypioides</name>
    <dbReference type="NCBI Taxonomy" id="34282"/>
    <lineage>
        <taxon>Eukaryota</taxon>
        <taxon>Viridiplantae</taxon>
        <taxon>Streptophyta</taxon>
        <taxon>Embryophyta</taxon>
        <taxon>Tracheophyta</taxon>
        <taxon>Spermatophyta</taxon>
        <taxon>Magnoliopsida</taxon>
        <taxon>eudicotyledons</taxon>
        <taxon>Gunneridae</taxon>
        <taxon>Pentapetalae</taxon>
        <taxon>rosids</taxon>
        <taxon>malvids</taxon>
        <taxon>Malvales</taxon>
        <taxon>Malvaceae</taxon>
        <taxon>Malvoideae</taxon>
        <taxon>Gossypium</taxon>
    </lineage>
</organism>
<dbReference type="OrthoDB" id="1720460at2759"/>
<protein>
    <submittedName>
        <fullName evidence="1">Uncharacterized protein</fullName>
    </submittedName>
</protein>
<evidence type="ECO:0000313" key="2">
    <source>
        <dbReference type="Proteomes" id="UP000593579"/>
    </source>
</evidence>
<gene>
    <name evidence="1" type="ORF">Gogos_015092</name>
</gene>
<dbReference type="AlphaFoldDB" id="A0A7J9C135"/>
<dbReference type="EMBL" id="JABEZY010000007">
    <property type="protein sequence ID" value="MBA0741975.1"/>
    <property type="molecule type" value="Genomic_DNA"/>
</dbReference>
<evidence type="ECO:0000313" key="1">
    <source>
        <dbReference type="EMBL" id="MBA0741975.1"/>
    </source>
</evidence>
<accession>A0A7J9C135</accession>
<name>A0A7J9C135_GOSGO</name>
<dbReference type="GO" id="GO:0016567">
    <property type="term" value="P:protein ubiquitination"/>
    <property type="evidence" value="ECO:0007669"/>
    <property type="project" value="UniProtKB-UniPathway"/>
</dbReference>